<evidence type="ECO:0000313" key="6">
    <source>
        <dbReference type="Proteomes" id="UP000001946"/>
    </source>
</evidence>
<dbReference type="AlphaFoldDB" id="Q24R09"/>
<dbReference type="InterPro" id="IPR036594">
    <property type="entry name" value="Meth_synthase_dom"/>
</dbReference>
<keyword evidence="1" id="KW-0479">Metal-binding</keyword>
<dbReference type="SMART" id="SM01018">
    <property type="entry name" value="B12-binding_2"/>
    <property type="match status" value="1"/>
</dbReference>
<protein>
    <recommendedName>
        <fullName evidence="7">Cobalamin-binding protein</fullName>
    </recommendedName>
</protein>
<dbReference type="EMBL" id="AP008230">
    <property type="protein sequence ID" value="BAE85533.1"/>
    <property type="molecule type" value="Genomic_DNA"/>
</dbReference>
<dbReference type="PANTHER" id="PTHR45833:SF1">
    <property type="entry name" value="METHIONINE SYNTHASE"/>
    <property type="match status" value="1"/>
</dbReference>
<sequence>MRKWVSGMDDKLIKAMAELDEKAVLKLVKEELSQGLEPLSILKQIQTGIEKVGELYEKGEYFIADLIMSGIIFNNVLKIEEMNLYTTESKKCKIGKVLLGTAKSDLHDIGKNVFGSMMKMAGFEVLDLGVDVAPETFVARIKEFRPQIVGISGVLIVALEGMKETVELITAAGLRDSVKIILGGTIVKNGVDFIGADAYTVDPSEGVKLCLDWFEA</sequence>
<dbReference type="PANTHER" id="PTHR45833">
    <property type="entry name" value="METHIONINE SYNTHASE"/>
    <property type="match status" value="1"/>
</dbReference>
<dbReference type="InterPro" id="IPR006158">
    <property type="entry name" value="Cobalamin-bd"/>
</dbReference>
<gene>
    <name evidence="5" type="ordered locus">DSY3744</name>
</gene>
<dbReference type="PROSITE" id="PS51332">
    <property type="entry name" value="B12_BINDING"/>
    <property type="match status" value="1"/>
</dbReference>
<dbReference type="GO" id="GO:0050667">
    <property type="term" value="P:homocysteine metabolic process"/>
    <property type="evidence" value="ECO:0007669"/>
    <property type="project" value="TreeGrafter"/>
</dbReference>
<reference evidence="5 6" key="1">
    <citation type="journal article" date="2006" name="J. Bacteriol.">
        <title>Complete genome sequence of the dehalorespiring bacterium Desulfitobacterium hafniense Y51 and comparison with Dehalococcoides ethenogenes 195.</title>
        <authorList>
            <person name="Nonaka H."/>
            <person name="Keresztes G."/>
            <person name="Shinoda Y."/>
            <person name="Ikenaga Y."/>
            <person name="Abe M."/>
            <person name="Naito K."/>
            <person name="Inatomi K."/>
            <person name="Furukawa K."/>
            <person name="Inui M."/>
            <person name="Yukawa H."/>
        </authorList>
    </citation>
    <scope>NUCLEOTIDE SEQUENCE [LARGE SCALE GENOMIC DNA]</scope>
    <source>
        <strain evidence="5 6">Y51</strain>
    </source>
</reference>
<accession>Q24R09</accession>
<proteinExistence type="predicted"/>
<dbReference type="Pfam" id="PF02310">
    <property type="entry name" value="B12-binding"/>
    <property type="match status" value="1"/>
</dbReference>
<dbReference type="Pfam" id="PF02607">
    <property type="entry name" value="B12-binding_2"/>
    <property type="match status" value="1"/>
</dbReference>
<dbReference type="PROSITE" id="PS51337">
    <property type="entry name" value="B12_BINDING_NTER"/>
    <property type="match status" value="1"/>
</dbReference>
<evidence type="ECO:0000256" key="2">
    <source>
        <dbReference type="ARBA" id="ARBA00023285"/>
    </source>
</evidence>
<dbReference type="GO" id="GO:0046653">
    <property type="term" value="P:tetrahydrofolate metabolic process"/>
    <property type="evidence" value="ECO:0007669"/>
    <property type="project" value="TreeGrafter"/>
</dbReference>
<dbReference type="InterPro" id="IPR003759">
    <property type="entry name" value="Cbl-bd_cap"/>
</dbReference>
<dbReference type="Proteomes" id="UP000001946">
    <property type="component" value="Chromosome"/>
</dbReference>
<dbReference type="SUPFAM" id="SSF47644">
    <property type="entry name" value="Methionine synthase domain"/>
    <property type="match status" value="1"/>
</dbReference>
<dbReference type="HOGENOM" id="CLU_082102_1_0_9"/>
<dbReference type="Gene3D" id="3.40.50.280">
    <property type="entry name" value="Cobalamin-binding domain"/>
    <property type="match status" value="1"/>
</dbReference>
<dbReference type="InterPro" id="IPR050554">
    <property type="entry name" value="Met_Synthase/Corrinoid"/>
</dbReference>
<feature type="domain" description="B12-binding" evidence="3">
    <location>
        <begin position="94"/>
        <end position="216"/>
    </location>
</feature>
<dbReference type="GO" id="GO:0046872">
    <property type="term" value="F:metal ion binding"/>
    <property type="evidence" value="ECO:0007669"/>
    <property type="project" value="UniProtKB-KW"/>
</dbReference>
<organism evidence="5 6">
    <name type="scientific">Desulfitobacterium hafniense (strain Y51)</name>
    <dbReference type="NCBI Taxonomy" id="138119"/>
    <lineage>
        <taxon>Bacteria</taxon>
        <taxon>Bacillati</taxon>
        <taxon>Bacillota</taxon>
        <taxon>Clostridia</taxon>
        <taxon>Eubacteriales</taxon>
        <taxon>Desulfitobacteriaceae</taxon>
        <taxon>Desulfitobacterium</taxon>
    </lineage>
</organism>
<dbReference type="GO" id="GO:0005829">
    <property type="term" value="C:cytosol"/>
    <property type="evidence" value="ECO:0007669"/>
    <property type="project" value="TreeGrafter"/>
</dbReference>
<dbReference type="STRING" id="138119.DSY3744"/>
<evidence type="ECO:0000259" key="3">
    <source>
        <dbReference type="PROSITE" id="PS51332"/>
    </source>
</evidence>
<keyword evidence="2" id="KW-0170">Cobalt</keyword>
<dbReference type="eggNOG" id="COG5012">
    <property type="taxonomic scope" value="Bacteria"/>
</dbReference>
<feature type="domain" description="B12-binding N-terminal" evidence="4">
    <location>
        <begin position="1"/>
        <end position="92"/>
    </location>
</feature>
<evidence type="ECO:0008006" key="7">
    <source>
        <dbReference type="Google" id="ProtNLM"/>
    </source>
</evidence>
<dbReference type="SUPFAM" id="SSF52242">
    <property type="entry name" value="Cobalamin (vitamin B12)-binding domain"/>
    <property type="match status" value="1"/>
</dbReference>
<evidence type="ECO:0000259" key="4">
    <source>
        <dbReference type="PROSITE" id="PS51337"/>
    </source>
</evidence>
<evidence type="ECO:0000313" key="5">
    <source>
        <dbReference type="EMBL" id="BAE85533.1"/>
    </source>
</evidence>
<dbReference type="Gene3D" id="1.10.1240.10">
    <property type="entry name" value="Methionine synthase domain"/>
    <property type="match status" value="1"/>
</dbReference>
<dbReference type="GO" id="GO:0031419">
    <property type="term" value="F:cobalamin binding"/>
    <property type="evidence" value="ECO:0007669"/>
    <property type="project" value="InterPro"/>
</dbReference>
<dbReference type="InterPro" id="IPR036724">
    <property type="entry name" value="Cobalamin-bd_sf"/>
</dbReference>
<evidence type="ECO:0000256" key="1">
    <source>
        <dbReference type="ARBA" id="ARBA00022723"/>
    </source>
</evidence>
<keyword evidence="6" id="KW-1185">Reference proteome</keyword>
<name>Q24R09_DESHY</name>
<dbReference type="KEGG" id="dsy:DSY3744"/>
<dbReference type="GO" id="GO:0008705">
    <property type="term" value="F:methionine synthase activity"/>
    <property type="evidence" value="ECO:0007669"/>
    <property type="project" value="TreeGrafter"/>
</dbReference>